<gene>
    <name evidence="2" type="ORF">EJ995_08370</name>
</gene>
<evidence type="ECO:0000313" key="3">
    <source>
        <dbReference type="Proteomes" id="UP000279600"/>
    </source>
</evidence>
<dbReference type="RefSeq" id="WP_126447502.1">
    <property type="nucleotide sequence ID" value="NZ_CP034549.1"/>
</dbReference>
<feature type="signal peptide" evidence="1">
    <location>
        <begin position="1"/>
        <end position="18"/>
    </location>
</feature>
<accession>A0A3S9MYM2</accession>
<protein>
    <recommendedName>
        <fullName evidence="4">OmpH family outer membrane protein</fullName>
    </recommendedName>
</protein>
<organism evidence="2 3">
    <name type="scientific">Nonlabens ponticola</name>
    <dbReference type="NCBI Taxonomy" id="2496866"/>
    <lineage>
        <taxon>Bacteria</taxon>
        <taxon>Pseudomonadati</taxon>
        <taxon>Bacteroidota</taxon>
        <taxon>Flavobacteriia</taxon>
        <taxon>Flavobacteriales</taxon>
        <taxon>Flavobacteriaceae</taxon>
        <taxon>Nonlabens</taxon>
    </lineage>
</organism>
<dbReference type="AlphaFoldDB" id="A0A3S9MYM2"/>
<dbReference type="Proteomes" id="UP000279600">
    <property type="component" value="Chromosome"/>
</dbReference>
<dbReference type="OrthoDB" id="1453593at2"/>
<evidence type="ECO:0000313" key="2">
    <source>
        <dbReference type="EMBL" id="AZQ44249.1"/>
    </source>
</evidence>
<dbReference type="KEGG" id="noj:EJ995_08370"/>
<feature type="chain" id="PRO_5019260767" description="OmpH family outer membrane protein" evidence="1">
    <location>
        <begin position="19"/>
        <end position="124"/>
    </location>
</feature>
<proteinExistence type="predicted"/>
<sequence length="124" mass="14557">MKKILMIIAFMGSLSLGAQEYIAPSADDDVSKMAKEMAFDFDKKLSLTEKQLLMVEKLNEEFLQRQGLIFDNEELTIAEKNYRMKEMYEEQSREMADILTRPQLARYRKIRGEIQPLVIIEEED</sequence>
<evidence type="ECO:0000256" key="1">
    <source>
        <dbReference type="SAM" id="SignalP"/>
    </source>
</evidence>
<evidence type="ECO:0008006" key="4">
    <source>
        <dbReference type="Google" id="ProtNLM"/>
    </source>
</evidence>
<reference evidence="2 3" key="1">
    <citation type="submission" date="2018-12" db="EMBL/GenBank/DDBJ databases">
        <title>Complete genome of Nonlabens sp. MJ115.</title>
        <authorList>
            <person name="Choi H.S."/>
            <person name="Jung J."/>
        </authorList>
    </citation>
    <scope>NUCLEOTIDE SEQUENCE [LARGE SCALE GENOMIC DNA]</scope>
    <source>
        <strain evidence="2 3">MJ115</strain>
    </source>
</reference>
<keyword evidence="1" id="KW-0732">Signal</keyword>
<name>A0A3S9MYM2_9FLAO</name>
<keyword evidence="3" id="KW-1185">Reference proteome</keyword>
<dbReference type="EMBL" id="CP034549">
    <property type="protein sequence ID" value="AZQ44249.1"/>
    <property type="molecule type" value="Genomic_DNA"/>
</dbReference>